<dbReference type="PANTHER" id="PTHR43046">
    <property type="entry name" value="GDP-MANNOSE MANNOSYL HYDROLASE"/>
    <property type="match status" value="1"/>
</dbReference>
<comment type="cofactor">
    <cofactor evidence="1">
        <name>Mg(2+)</name>
        <dbReference type="ChEBI" id="CHEBI:18420"/>
    </cofactor>
</comment>
<dbReference type="Gene3D" id="3.90.79.10">
    <property type="entry name" value="Nucleoside Triphosphate Pyrophosphohydrolase"/>
    <property type="match status" value="1"/>
</dbReference>
<dbReference type="PRINTS" id="PR00502">
    <property type="entry name" value="NUDIXFAMILY"/>
</dbReference>
<name>A0AA45KFQ7_9LACT</name>
<evidence type="ECO:0000259" key="4">
    <source>
        <dbReference type="PROSITE" id="PS51462"/>
    </source>
</evidence>
<feature type="domain" description="Nudix hydrolase" evidence="4">
    <location>
        <begin position="16"/>
        <end position="149"/>
    </location>
</feature>
<dbReference type="InterPro" id="IPR020084">
    <property type="entry name" value="NUDIX_hydrolase_CS"/>
</dbReference>
<proteinExistence type="inferred from homology"/>
<dbReference type="InterPro" id="IPR015797">
    <property type="entry name" value="NUDIX_hydrolase-like_dom_sf"/>
</dbReference>
<dbReference type="InterPro" id="IPR020476">
    <property type="entry name" value="Nudix_hydrolase"/>
</dbReference>
<comment type="similarity">
    <text evidence="3">Belongs to the Nudix hydrolase family.</text>
</comment>
<evidence type="ECO:0000256" key="2">
    <source>
        <dbReference type="ARBA" id="ARBA00022801"/>
    </source>
</evidence>
<organism evidence="5 6">
    <name type="scientific">Lactococcus taiwanensis</name>
    <dbReference type="NCBI Taxonomy" id="1151742"/>
    <lineage>
        <taxon>Bacteria</taxon>
        <taxon>Bacillati</taxon>
        <taxon>Bacillota</taxon>
        <taxon>Bacilli</taxon>
        <taxon>Lactobacillales</taxon>
        <taxon>Streptococcaceae</taxon>
        <taxon>Lactococcus</taxon>
    </lineage>
</organism>
<dbReference type="SUPFAM" id="SSF55811">
    <property type="entry name" value="Nudix"/>
    <property type="match status" value="1"/>
</dbReference>
<keyword evidence="6" id="KW-1185">Reference proteome</keyword>
<dbReference type="Proteomes" id="UP000663608">
    <property type="component" value="Chromosome"/>
</dbReference>
<dbReference type="AlphaFoldDB" id="A0AA45KFQ7"/>
<sequence length="157" mass="18440">MADYIKWLRSKVGHETVFLNFSVGIIRNKEGKVLMNRRGDSNLWGFIGGCMELGEDFEETLRREIYEETGLKQLLNIEKFGTYTWSDFVYPNGDQAQPIEHWFVCDAGAEVDLTYTDEETLELRWIDLAHLDVTLFNKNHLKVIEDYNNNYVHKKII</sequence>
<dbReference type="RefSeq" id="WP_075526219.1">
    <property type="nucleotide sequence ID" value="NZ_BNDT01000004.1"/>
</dbReference>
<accession>A0AA45KFQ7</accession>
<evidence type="ECO:0000256" key="1">
    <source>
        <dbReference type="ARBA" id="ARBA00001946"/>
    </source>
</evidence>
<keyword evidence="2 3" id="KW-0378">Hydrolase</keyword>
<dbReference type="EMBL" id="CP070872">
    <property type="protein sequence ID" value="QSE76447.1"/>
    <property type="molecule type" value="Genomic_DNA"/>
</dbReference>
<dbReference type="PROSITE" id="PS51462">
    <property type="entry name" value="NUDIX"/>
    <property type="match status" value="1"/>
</dbReference>
<dbReference type="PANTHER" id="PTHR43046:SF2">
    <property type="entry name" value="8-OXO-DGTP DIPHOSPHATASE-RELATED"/>
    <property type="match status" value="1"/>
</dbReference>
<dbReference type="KEGG" id="lti:JW886_08270"/>
<evidence type="ECO:0000256" key="3">
    <source>
        <dbReference type="RuleBase" id="RU003476"/>
    </source>
</evidence>
<evidence type="ECO:0000313" key="5">
    <source>
        <dbReference type="EMBL" id="QSE76447.1"/>
    </source>
</evidence>
<protein>
    <submittedName>
        <fullName evidence="5">NUDIX domain-containing protein</fullName>
    </submittedName>
</protein>
<dbReference type="InterPro" id="IPR000086">
    <property type="entry name" value="NUDIX_hydrolase_dom"/>
</dbReference>
<reference evidence="5 6" key="1">
    <citation type="submission" date="2021-02" db="EMBL/GenBank/DDBJ databases">
        <title>Complete genome sequence of Lactococcus lactis strain K_LL004.</title>
        <authorList>
            <person name="Kim H.B."/>
        </authorList>
    </citation>
    <scope>NUCLEOTIDE SEQUENCE [LARGE SCALE GENOMIC DNA]</scope>
    <source>
        <strain evidence="5 6">K_LL004</strain>
    </source>
</reference>
<evidence type="ECO:0000313" key="6">
    <source>
        <dbReference type="Proteomes" id="UP000663608"/>
    </source>
</evidence>
<dbReference type="PROSITE" id="PS00893">
    <property type="entry name" value="NUDIX_BOX"/>
    <property type="match status" value="1"/>
</dbReference>
<dbReference type="CDD" id="cd04677">
    <property type="entry name" value="NUDIX_Hydrolase"/>
    <property type="match status" value="1"/>
</dbReference>
<gene>
    <name evidence="5" type="ORF">JW886_08270</name>
</gene>
<dbReference type="Pfam" id="PF00293">
    <property type="entry name" value="NUDIX"/>
    <property type="match status" value="1"/>
</dbReference>
<dbReference type="GO" id="GO:0016787">
    <property type="term" value="F:hydrolase activity"/>
    <property type="evidence" value="ECO:0007669"/>
    <property type="project" value="UniProtKB-KW"/>
</dbReference>